<dbReference type="EMBL" id="CP134849">
    <property type="protein sequence ID" value="WNL18948.1"/>
    <property type="molecule type" value="Genomic_DNA"/>
</dbReference>
<reference evidence="1" key="2">
    <citation type="submission" date="2023-09" db="EMBL/GenBank/DDBJ databases">
        <title>Characterization of Arcobacter Isolates from Retail Chicken Sold in Supermarkets in Tbilisi, Georgia.</title>
        <authorList>
            <person name="Matthias R."/>
            <person name="Zautner A.E."/>
        </authorList>
    </citation>
    <scope>NUCLEOTIDE SEQUENCE</scope>
    <source>
        <strain evidence="2">LEO 108</strain>
        <strain evidence="1">LEO 109</strain>
    </source>
</reference>
<dbReference type="EMBL" id="CP134845">
    <property type="protein sequence ID" value="WNL15170.1"/>
    <property type="molecule type" value="Genomic_DNA"/>
</dbReference>
<reference evidence="5" key="1">
    <citation type="submission" date="2023-09" db="EMBL/GenBank/DDBJ databases">
        <title>Arcobacter tbilisiensis sp. nov. isolated from chicken meat in Tbilisi, Georgia.</title>
        <authorList>
            <person name="Matthias R."/>
            <person name="Zautner A.E."/>
        </authorList>
    </citation>
    <scope>NUCLEOTIDE SEQUENCE</scope>
    <source>
        <strain evidence="6">LEO 70</strain>
        <strain evidence="5">LEO 74</strain>
        <strain evidence="4">LEO 79</strain>
        <strain evidence="3">LEO 99</strain>
    </source>
</reference>
<evidence type="ECO:0000313" key="6">
    <source>
        <dbReference type="EMBL" id="WNL26357.1"/>
    </source>
</evidence>
<evidence type="ECO:0000313" key="3">
    <source>
        <dbReference type="EMBL" id="WNL18948.1"/>
    </source>
</evidence>
<protein>
    <submittedName>
        <fullName evidence="5">Phage tail protein I</fullName>
    </submittedName>
</protein>
<evidence type="ECO:0000313" key="2">
    <source>
        <dbReference type="EMBL" id="WNL15170.1"/>
    </source>
</evidence>
<dbReference type="Pfam" id="PF09684">
    <property type="entry name" value="Tail_P2_I"/>
    <property type="match status" value="1"/>
</dbReference>
<dbReference type="EMBL" id="CP134852">
    <property type="protein sequence ID" value="WNL26357.1"/>
    <property type="molecule type" value="Genomic_DNA"/>
</dbReference>
<dbReference type="EMBL" id="CP134850">
    <property type="protein sequence ID" value="WNL21087.1"/>
    <property type="molecule type" value="Genomic_DNA"/>
</dbReference>
<name>A0AA96D6A7_9BACT</name>
<dbReference type="InterPro" id="IPR006521">
    <property type="entry name" value="Tail_protein_I"/>
</dbReference>
<evidence type="ECO:0000313" key="5">
    <source>
        <dbReference type="EMBL" id="WNL22751.1"/>
    </source>
</evidence>
<proteinExistence type="predicted"/>
<dbReference type="AlphaFoldDB" id="A0AA96D6A7"/>
<dbReference type="EMBL" id="CP134844">
    <property type="protein sequence ID" value="WNL11726.1"/>
    <property type="molecule type" value="Genomic_DNA"/>
</dbReference>
<evidence type="ECO:0000313" key="1">
    <source>
        <dbReference type="EMBL" id="WNL11726.1"/>
    </source>
</evidence>
<dbReference type="NCBIfam" id="TIGR01634">
    <property type="entry name" value="tail_P2_I"/>
    <property type="match status" value="1"/>
</dbReference>
<accession>A0AA96D6A7</accession>
<dbReference type="EMBL" id="CP134851">
    <property type="protein sequence ID" value="WNL22751.1"/>
    <property type="molecule type" value="Genomic_DNA"/>
</dbReference>
<evidence type="ECO:0000313" key="4">
    <source>
        <dbReference type="EMBL" id="WNL21087.1"/>
    </source>
</evidence>
<gene>
    <name evidence="2" type="ORF">RJG51_03010</name>
    <name evidence="1" type="ORF">RJG52_07260</name>
    <name evidence="3" type="ORF">RJG53_10230</name>
    <name evidence="5" type="ORF">RJG55_07265</name>
    <name evidence="4" type="ORF">RJG56_10110</name>
    <name evidence="6" type="ORF">RJG57_04105</name>
</gene>
<sequence length="216" mass="25222">MGSISLLPQSEDSKLKAIDLAYETRVAKLKQELQVISTLAQPKRANEEFLPYLAHTYQVVFWSDELTSDEERELIDLSILLHRKKGTIFALKEAFKKINMDIKISEWFDYGGLPYHFKIDIDLLNRPVTQKQLNLIEDFIEIYKNEKSILELGKIRAKTQIKSRYAGACMNTDIIKIYPAHSKKMNVEISSKYLSTTMQREKIKIYEESYDDKFTI</sequence>
<organism evidence="5">
    <name type="scientific">Arcobacter sp. AZ-2023</name>
    <dbReference type="NCBI Taxonomy" id="3074453"/>
    <lineage>
        <taxon>Bacteria</taxon>
        <taxon>Pseudomonadati</taxon>
        <taxon>Campylobacterota</taxon>
        <taxon>Epsilonproteobacteria</taxon>
        <taxon>Campylobacterales</taxon>
        <taxon>Arcobacteraceae</taxon>
        <taxon>Arcobacter</taxon>
    </lineage>
</organism>